<comment type="similarity">
    <text evidence="1">Belongs to the WD repeat ESC family.</text>
</comment>
<dbReference type="Pfam" id="PF00400">
    <property type="entry name" value="WD40"/>
    <property type="match status" value="2"/>
</dbReference>
<feature type="region of interest" description="Disordered" evidence="7">
    <location>
        <begin position="1"/>
        <end position="52"/>
    </location>
</feature>
<evidence type="ECO:0000256" key="7">
    <source>
        <dbReference type="SAM" id="MobiDB-lite"/>
    </source>
</evidence>
<evidence type="ECO:0000256" key="4">
    <source>
        <dbReference type="ARBA" id="ARBA00023015"/>
    </source>
</evidence>
<feature type="compositionally biased region" description="Low complexity" evidence="7">
    <location>
        <begin position="21"/>
        <end position="30"/>
    </location>
</feature>
<dbReference type="InterPro" id="IPR051243">
    <property type="entry name" value="PcG_WD-repeat"/>
</dbReference>
<dbReference type="Proteomes" id="UP001652625">
    <property type="component" value="Chromosome 03"/>
</dbReference>
<dbReference type="PANTHER" id="PTHR10253">
    <property type="entry name" value="POLYCOMB PROTEIN"/>
    <property type="match status" value="1"/>
</dbReference>
<dbReference type="GeneID" id="100208672"/>
<dbReference type="SMART" id="SM00320">
    <property type="entry name" value="WD40"/>
    <property type="match status" value="4"/>
</dbReference>
<gene>
    <name evidence="9" type="primary">LOC100208672</name>
</gene>
<dbReference type="PROSITE" id="PS50082">
    <property type="entry name" value="WD_REPEATS_2"/>
    <property type="match status" value="3"/>
</dbReference>
<keyword evidence="8" id="KW-1185">Reference proteome</keyword>
<evidence type="ECO:0000256" key="2">
    <source>
        <dbReference type="ARBA" id="ARBA00022574"/>
    </source>
</evidence>
<keyword evidence="3" id="KW-0677">Repeat</keyword>
<name>A0ABM4BLL2_HYDVU</name>
<keyword evidence="5" id="KW-0804">Transcription</keyword>
<dbReference type="SUPFAM" id="SSF50978">
    <property type="entry name" value="WD40 repeat-like"/>
    <property type="match status" value="1"/>
</dbReference>
<organism evidence="8 9">
    <name type="scientific">Hydra vulgaris</name>
    <name type="common">Hydra</name>
    <name type="synonym">Hydra attenuata</name>
    <dbReference type="NCBI Taxonomy" id="6087"/>
    <lineage>
        <taxon>Eukaryota</taxon>
        <taxon>Metazoa</taxon>
        <taxon>Cnidaria</taxon>
        <taxon>Hydrozoa</taxon>
        <taxon>Hydroidolina</taxon>
        <taxon>Anthoathecata</taxon>
        <taxon>Aplanulata</taxon>
        <taxon>Hydridae</taxon>
        <taxon>Hydra</taxon>
    </lineage>
</organism>
<accession>A0ABM4BLL2</accession>
<reference evidence="9" key="1">
    <citation type="submission" date="2025-08" db="UniProtKB">
        <authorList>
            <consortium name="RefSeq"/>
        </authorList>
    </citation>
    <scope>IDENTIFICATION</scope>
</reference>
<dbReference type="RefSeq" id="XP_065649955.1">
    <property type="nucleotide sequence ID" value="XM_065793883.1"/>
</dbReference>
<sequence>MDTVNDFIDDSYRDNDDDTDSSQTYSTSSKTKGKKVCKKKWKKQNKHDENSTGKSKLNFKCTNFIKEDHKQPIFGVQFYQQCLIGEDDPLIFGTVGSNRVSVYKCAEDSGQILLLQSYADSDPEESFYACSWTYDPDNRNPLFCFAGAKGIIHILNPCIRQVATYLQGHGSAINELKTHPIEPLIILSASKDHTIRMWNIKTEVCVAIFGGVDGHRDEVLGIDFDVLGTKIVSCGMDHSLKFWSLETEKCKKKLFSPHHASGSTTLVSPRSTLFVKVINDSHAHSSTERIFHTLNVHYPEYTTREVHRNYVDCCVWLGDLVISKSCDNQVVCWKTKQPIETVMKRKNNSDVGVFVLHKFDIDLCDIWFIRFAVDLNQTILALGNQIGKVYLYDLEGEHPAHAKPTILFHSKCTTVVRQISFNSSAKVLIAVCDDGSVWRWDKQT</sequence>
<dbReference type="InterPro" id="IPR019775">
    <property type="entry name" value="WD40_repeat_CS"/>
</dbReference>
<feature type="compositionally biased region" description="Basic residues" evidence="7">
    <location>
        <begin position="31"/>
        <end position="45"/>
    </location>
</feature>
<dbReference type="InterPro" id="IPR015943">
    <property type="entry name" value="WD40/YVTN_repeat-like_dom_sf"/>
</dbReference>
<protein>
    <submittedName>
        <fullName evidence="9">Polycomb protein eed-A isoform X2</fullName>
    </submittedName>
</protein>
<keyword evidence="4" id="KW-0805">Transcription regulation</keyword>
<evidence type="ECO:0000256" key="6">
    <source>
        <dbReference type="PROSITE-ProRule" id="PRU00221"/>
    </source>
</evidence>
<evidence type="ECO:0000256" key="3">
    <source>
        <dbReference type="ARBA" id="ARBA00022737"/>
    </source>
</evidence>
<evidence type="ECO:0000256" key="5">
    <source>
        <dbReference type="ARBA" id="ARBA00023163"/>
    </source>
</evidence>
<evidence type="ECO:0000256" key="1">
    <source>
        <dbReference type="ARBA" id="ARBA00008075"/>
    </source>
</evidence>
<dbReference type="Gene3D" id="2.130.10.10">
    <property type="entry name" value="YVTN repeat-like/Quinoprotein amine dehydrogenase"/>
    <property type="match status" value="1"/>
</dbReference>
<proteinExistence type="inferred from homology"/>
<dbReference type="InterPro" id="IPR001680">
    <property type="entry name" value="WD40_rpt"/>
</dbReference>
<dbReference type="PROSITE" id="PS00678">
    <property type="entry name" value="WD_REPEATS_1"/>
    <property type="match status" value="1"/>
</dbReference>
<feature type="repeat" description="WD" evidence="6">
    <location>
        <begin position="416"/>
        <end position="444"/>
    </location>
</feature>
<evidence type="ECO:0000313" key="9">
    <source>
        <dbReference type="RefSeq" id="XP_065649955.1"/>
    </source>
</evidence>
<keyword evidence="2 6" id="KW-0853">WD repeat</keyword>
<dbReference type="PROSITE" id="PS50294">
    <property type="entry name" value="WD_REPEATS_REGION"/>
    <property type="match status" value="2"/>
</dbReference>
<feature type="repeat" description="WD" evidence="6">
    <location>
        <begin position="212"/>
        <end position="253"/>
    </location>
</feature>
<dbReference type="InterPro" id="IPR036322">
    <property type="entry name" value="WD40_repeat_dom_sf"/>
</dbReference>
<evidence type="ECO:0000313" key="8">
    <source>
        <dbReference type="Proteomes" id="UP001652625"/>
    </source>
</evidence>
<feature type="repeat" description="WD" evidence="6">
    <location>
        <begin position="166"/>
        <end position="208"/>
    </location>
</feature>